<evidence type="ECO:0000313" key="2">
    <source>
        <dbReference type="Proteomes" id="UP000030853"/>
    </source>
</evidence>
<dbReference type="EMBL" id="JTJJ01000070">
    <property type="protein sequence ID" value="KHJ66675.1"/>
    <property type="molecule type" value="Genomic_DNA"/>
</dbReference>
<name>A0A0B1R6H6_9GAMM</name>
<organism evidence="1 2">
    <name type="scientific">Pantoea rodasii</name>
    <dbReference type="NCBI Taxonomy" id="1076549"/>
    <lineage>
        <taxon>Bacteria</taxon>
        <taxon>Pseudomonadati</taxon>
        <taxon>Pseudomonadota</taxon>
        <taxon>Gammaproteobacteria</taxon>
        <taxon>Enterobacterales</taxon>
        <taxon>Erwiniaceae</taxon>
        <taxon>Pantoea</taxon>
    </lineage>
</organism>
<sequence>MLQLSVMHRLPQHYRWSSDHAGEIECQEAANGVHDEDLVVLRLLSHDGHLALEILHQLQETLAQIQVECKIARCEGQPCLLIQRGDESATNCCLKNQGVAIAETFEGH</sequence>
<dbReference type="Pfam" id="PF13989">
    <property type="entry name" value="YejG"/>
    <property type="match status" value="1"/>
</dbReference>
<protein>
    <recommendedName>
        <fullName evidence="3">YejG-like protein</fullName>
    </recommendedName>
</protein>
<proteinExistence type="predicted"/>
<comment type="caution">
    <text evidence="1">The sequence shown here is derived from an EMBL/GenBank/DDBJ whole genome shotgun (WGS) entry which is preliminary data.</text>
</comment>
<accession>A0A0B1R6H6</accession>
<dbReference type="Proteomes" id="UP000030853">
    <property type="component" value="Unassembled WGS sequence"/>
</dbReference>
<dbReference type="RefSeq" id="WP_039333733.1">
    <property type="nucleotide sequence ID" value="NZ_JTJJ01000070.1"/>
</dbReference>
<dbReference type="AlphaFoldDB" id="A0A0B1R6H6"/>
<gene>
    <name evidence="1" type="ORF">QU24_17770</name>
</gene>
<dbReference type="InterPro" id="IPR020489">
    <property type="entry name" value="Uncharacterised_YejG"/>
</dbReference>
<dbReference type="NCBIfam" id="NF008811">
    <property type="entry name" value="PRK11835.1"/>
    <property type="match status" value="1"/>
</dbReference>
<evidence type="ECO:0000313" key="1">
    <source>
        <dbReference type="EMBL" id="KHJ66675.1"/>
    </source>
</evidence>
<evidence type="ECO:0008006" key="3">
    <source>
        <dbReference type="Google" id="ProtNLM"/>
    </source>
</evidence>
<reference evidence="1 2" key="1">
    <citation type="submission" date="2014-11" db="EMBL/GenBank/DDBJ databases">
        <title>Genome sequencing of Pantoea rodasii ND03.</title>
        <authorList>
            <person name="Muhamad Yunos N.Y."/>
            <person name="Chan K.-G."/>
        </authorList>
    </citation>
    <scope>NUCLEOTIDE SEQUENCE [LARGE SCALE GENOMIC DNA]</scope>
    <source>
        <strain evidence="1 2">ND03</strain>
    </source>
</reference>